<dbReference type="PANTHER" id="PTHR31339:SF9">
    <property type="entry name" value="PLASMIN AND FIBRONECTIN-BINDING PROTEIN A"/>
    <property type="match status" value="1"/>
</dbReference>
<dbReference type="InterPro" id="IPR012334">
    <property type="entry name" value="Pectin_lyas_fold"/>
</dbReference>
<name>A0A1I4GXJ7_9EURY</name>
<dbReference type="Proteomes" id="UP000199607">
    <property type="component" value="Unassembled WGS sequence"/>
</dbReference>
<evidence type="ECO:0000313" key="5">
    <source>
        <dbReference type="Proteomes" id="UP000199607"/>
    </source>
</evidence>
<evidence type="ECO:0000256" key="2">
    <source>
        <dbReference type="ARBA" id="ARBA00022801"/>
    </source>
</evidence>
<sequence length="467" mass="51984">MSPPQRERSELVGDLEETFYDGEFATVPDREFDAAEFGAEGDGHTRCTESIQEAIDEIAAAGGGTVTLSDGTYLSGALFLNSDVELRIAESATLKAVTDESAYPSQQTRVAGIEMDWPAALLNVYGETNVRITGDGTIDGNGEHWWEKFADMRSEYEARGLRWAVDYDCERVRPVVVYDSTDVLLEGFTVERQGFWAVTMTYSDRLHVDGVTVRGNVGGYGPSTDGINTDSSRNVLVENCDIDGNDDCLCIKAGRDADGLRVGEPTENVVYRNCITREGGGLVTIGSETAGDVRNVDVYNIRGEGTNTGIRFKAAKVRGGVVEDVRFRNLEMDGVRTVFEWELDWHTDYSYPTVPDGVSEDERRPHWETLTTPVEPPERGIPEFRNVTVEHVRARETTDRAWDVNGYEERPIHDVRFEDVAIEAPSAGEIRHAENWTMENVTVRVEDGAQVELTDCQNVQLPEIERM</sequence>
<dbReference type="SMART" id="SM00710">
    <property type="entry name" value="PbH1"/>
    <property type="match status" value="5"/>
</dbReference>
<dbReference type="Pfam" id="PF00295">
    <property type="entry name" value="Glyco_hydro_28"/>
    <property type="match status" value="1"/>
</dbReference>
<dbReference type="InterPro" id="IPR006626">
    <property type="entry name" value="PbH1"/>
</dbReference>
<proteinExistence type="inferred from homology"/>
<accession>A0A1I4GXJ7</accession>
<dbReference type="SUPFAM" id="SSF51126">
    <property type="entry name" value="Pectin lyase-like"/>
    <property type="match status" value="1"/>
</dbReference>
<evidence type="ECO:0000256" key="1">
    <source>
        <dbReference type="ARBA" id="ARBA00008834"/>
    </source>
</evidence>
<dbReference type="STRING" id="553466.SAMN04487950_3456"/>
<dbReference type="PANTHER" id="PTHR31339">
    <property type="entry name" value="PECTIN LYASE-RELATED"/>
    <property type="match status" value="1"/>
</dbReference>
<protein>
    <submittedName>
        <fullName evidence="4">Glycosyl hydrolases family 28</fullName>
    </submittedName>
</protein>
<evidence type="ECO:0000256" key="3">
    <source>
        <dbReference type="ARBA" id="ARBA00023295"/>
    </source>
</evidence>
<dbReference type="RefSeq" id="WP_089870813.1">
    <property type="nucleotide sequence ID" value="NZ_FOTC01000004.1"/>
</dbReference>
<dbReference type="Gene3D" id="2.160.20.10">
    <property type="entry name" value="Single-stranded right-handed beta-helix, Pectin lyase-like"/>
    <property type="match status" value="1"/>
</dbReference>
<organism evidence="4 5">
    <name type="scientific">Halogranum rubrum</name>
    <dbReference type="NCBI Taxonomy" id="553466"/>
    <lineage>
        <taxon>Archaea</taxon>
        <taxon>Methanobacteriati</taxon>
        <taxon>Methanobacteriota</taxon>
        <taxon>Stenosarchaea group</taxon>
        <taxon>Halobacteria</taxon>
        <taxon>Halobacteriales</taxon>
        <taxon>Haloferacaceae</taxon>
    </lineage>
</organism>
<dbReference type="InterPro" id="IPR051801">
    <property type="entry name" value="GH28_Enzymes"/>
</dbReference>
<dbReference type="EMBL" id="FOTC01000004">
    <property type="protein sequence ID" value="SFL34270.1"/>
    <property type="molecule type" value="Genomic_DNA"/>
</dbReference>
<evidence type="ECO:0000313" key="4">
    <source>
        <dbReference type="EMBL" id="SFL34270.1"/>
    </source>
</evidence>
<keyword evidence="2 4" id="KW-0378">Hydrolase</keyword>
<comment type="similarity">
    <text evidence="1">Belongs to the glycosyl hydrolase 28 family.</text>
</comment>
<gene>
    <name evidence="4" type="ORF">SAMN04487950_3456</name>
</gene>
<dbReference type="InterPro" id="IPR000743">
    <property type="entry name" value="Glyco_hydro_28"/>
</dbReference>
<keyword evidence="5" id="KW-1185">Reference proteome</keyword>
<dbReference type="GO" id="GO:0005975">
    <property type="term" value="P:carbohydrate metabolic process"/>
    <property type="evidence" value="ECO:0007669"/>
    <property type="project" value="InterPro"/>
</dbReference>
<dbReference type="AlphaFoldDB" id="A0A1I4GXJ7"/>
<keyword evidence="3" id="KW-0326">Glycosidase</keyword>
<dbReference type="GO" id="GO:0004650">
    <property type="term" value="F:polygalacturonase activity"/>
    <property type="evidence" value="ECO:0007669"/>
    <property type="project" value="InterPro"/>
</dbReference>
<dbReference type="InterPro" id="IPR011050">
    <property type="entry name" value="Pectin_lyase_fold/virulence"/>
</dbReference>
<reference evidence="5" key="1">
    <citation type="submission" date="2016-10" db="EMBL/GenBank/DDBJ databases">
        <authorList>
            <person name="Varghese N."/>
            <person name="Submissions S."/>
        </authorList>
    </citation>
    <scope>NUCLEOTIDE SEQUENCE [LARGE SCALE GENOMIC DNA]</scope>
    <source>
        <strain evidence="5">CGMCC 1.7738</strain>
    </source>
</reference>